<dbReference type="SUPFAM" id="SSF51998">
    <property type="entry name" value="PFL-like glycyl radical enzymes"/>
    <property type="match status" value="1"/>
</dbReference>
<dbReference type="GO" id="GO:0031250">
    <property type="term" value="C:anaerobic ribonucleoside-triphosphate reductase complex"/>
    <property type="evidence" value="ECO:0007669"/>
    <property type="project" value="TreeGrafter"/>
</dbReference>
<dbReference type="GO" id="GO:0004748">
    <property type="term" value="F:ribonucleoside-diphosphate reductase activity, thioredoxin disulfide as acceptor"/>
    <property type="evidence" value="ECO:0007669"/>
    <property type="project" value="TreeGrafter"/>
</dbReference>
<dbReference type="EMBL" id="JPVU01000081">
    <property type="protein sequence ID" value="KFN92810.1"/>
    <property type="molecule type" value="Genomic_DNA"/>
</dbReference>
<dbReference type="InterPro" id="IPR012833">
    <property type="entry name" value="NrdD"/>
</dbReference>
<name>A0A091C7Y5_9ENTE</name>
<proteinExistence type="predicted"/>
<keyword evidence="1" id="KW-0560">Oxidoreductase</keyword>
<dbReference type="EC" id="1.17.4.2" evidence="1"/>
<dbReference type="GO" id="GO:0009265">
    <property type="term" value="P:2'-deoxyribonucleotide biosynthetic process"/>
    <property type="evidence" value="ECO:0007669"/>
    <property type="project" value="TreeGrafter"/>
</dbReference>
<accession>A0A091C7Y5</accession>
<dbReference type="Proteomes" id="UP000029380">
    <property type="component" value="Unassembled WGS sequence"/>
</dbReference>
<dbReference type="AlphaFoldDB" id="A0A091C7Y5"/>
<dbReference type="Pfam" id="PF13597">
    <property type="entry name" value="NRDD"/>
    <property type="match status" value="1"/>
</dbReference>
<dbReference type="PANTHER" id="PTHR21075">
    <property type="entry name" value="ANAEROBIC RIBONUCLEOSIDE-TRIPHOSPHATE REDUCTASE"/>
    <property type="match status" value="1"/>
</dbReference>
<gene>
    <name evidence="1" type="ORF">TMUPMC115_0743</name>
</gene>
<dbReference type="GO" id="GO:0008998">
    <property type="term" value="F:ribonucleoside-triphosphate reductase (thioredoxin) activity"/>
    <property type="evidence" value="ECO:0007669"/>
    <property type="project" value="UniProtKB-EC"/>
</dbReference>
<evidence type="ECO:0000313" key="2">
    <source>
        <dbReference type="Proteomes" id="UP000029380"/>
    </source>
</evidence>
<dbReference type="PANTHER" id="PTHR21075:SF0">
    <property type="entry name" value="ANAEROBIC RIBONUCLEOSIDE-TRIPHOSPHATE REDUCTASE"/>
    <property type="match status" value="1"/>
</dbReference>
<dbReference type="Gene3D" id="3.20.70.20">
    <property type="match status" value="1"/>
</dbReference>
<dbReference type="GO" id="GO:0006260">
    <property type="term" value="P:DNA replication"/>
    <property type="evidence" value="ECO:0007669"/>
    <property type="project" value="InterPro"/>
</dbReference>
<protein>
    <submittedName>
        <fullName evidence="1">Class III (Anaerobic) ribonucleotide reductase, large subunit</fullName>
        <ecNumber evidence="1">1.17.4.2</ecNumber>
    </submittedName>
</protein>
<sequence>MQAEGDMNKFWQIFNERLNIAKDALVYRVNRCKQATPANAPILYMYGAFGQRLGSDETVDTLFKNKRATVSLGYIGLYETAAAFYGNSWENNEKAKEFTLAIVKELKNSYGSMGR</sequence>
<dbReference type="PATRIC" id="fig|1302649.3.peg.747"/>
<reference evidence="1 2" key="1">
    <citation type="submission" date="2014-08" db="EMBL/GenBank/DDBJ databases">
        <title>Genome sequence of Tetragenococcus muriaticus.</title>
        <authorList>
            <person name="Chuea-nongthon C."/>
            <person name="Rodtong S."/>
            <person name="Yongsawatdigul J."/>
            <person name="Steele J.L."/>
            <person name="Liu X.-y."/>
            <person name="Speers J."/>
            <person name="Glasner J.D."/>
            <person name="Neeno-Eckwall E.C."/>
        </authorList>
    </citation>
    <scope>NUCLEOTIDE SEQUENCE [LARGE SCALE GENOMIC DNA]</scope>
    <source>
        <strain evidence="1 2">PMC-11-5</strain>
    </source>
</reference>
<organism evidence="1 2">
    <name type="scientific">Tetragenococcus muriaticus PMC-11-5</name>
    <dbReference type="NCBI Taxonomy" id="1302649"/>
    <lineage>
        <taxon>Bacteria</taxon>
        <taxon>Bacillati</taxon>
        <taxon>Bacillota</taxon>
        <taxon>Bacilli</taxon>
        <taxon>Lactobacillales</taxon>
        <taxon>Enterococcaceae</taxon>
        <taxon>Tetragenococcus</taxon>
    </lineage>
</organism>
<comment type="caution">
    <text evidence="1">The sequence shown here is derived from an EMBL/GenBank/DDBJ whole genome shotgun (WGS) entry which is preliminary data.</text>
</comment>
<evidence type="ECO:0000313" key="1">
    <source>
        <dbReference type="EMBL" id="KFN92810.1"/>
    </source>
</evidence>